<dbReference type="PANTHER" id="PTHR47585:SF1">
    <property type="entry name" value="DUF1446 DOMAIN-CONTAINING PROTEIN"/>
    <property type="match status" value="1"/>
</dbReference>
<evidence type="ECO:0000256" key="1">
    <source>
        <dbReference type="SAM" id="MobiDB-lite"/>
    </source>
</evidence>
<evidence type="ECO:0000259" key="2">
    <source>
        <dbReference type="Pfam" id="PF07287"/>
    </source>
</evidence>
<dbReference type="EMBL" id="KB822719">
    <property type="protein sequence ID" value="ETN41265.1"/>
    <property type="molecule type" value="Genomic_DNA"/>
</dbReference>
<name>W2RY55_CYPE1</name>
<dbReference type="InterPro" id="IPR056362">
    <property type="entry name" value="AtuA-like_ferredoxin_dom"/>
</dbReference>
<proteinExistence type="predicted"/>
<sequence length="652" mass="72314">MGSIPPPHDAQVHARWTQQRGTRPVRIGNASGARGDPAYQMHRQCTLGDIDFITGDYLAEMNLAENAVAMAQGQHGGWEPHAWEGIEMCIDELVGRGIKVVVDGGALNPRGLAEKVWELVKQKGYAERCRVAWVEGDDLLEEVKAGVARGEVVAHLDEGNQEIKERLPGNVKDFLAKEGGGPKEVVSANAYLGARAIRRGLEEGADVIICGRVADASPVIGAAWYWYGWAEDDWERLAGALVAGHLIECSSYVTGANFCGFDEYDFEKLMIDLPFGIVEIERDGTCVVTKHEGTNGIVNVDVVKCQFLYELQGRIYLNSDVTADCQDIKIEAAGKDRVRVSGIKGAPPPPTTKLAIFYKGGYESQMLYNAAGYATAEKYRLLETNLRHQLKSKGLHDTFQLLEFQRLGVPEPNPRSQHASTTYLRVFSQADTAEALYALLKSFQEIGMQHYSGLHLSLDTRTAIPRPYLAFYPGILPQDNLKETVSILSPDRKPRTFEAGHPPTYQSLSPRESYETADPQDLASFGPTTRARLGDVVLARSGDKGANINAGFFVRRAAHYPWLQSFLTIPKLQELMGEDWRAEYVIERVEFKELWAVHFVIYGPLGRGVSSCRLLDSLGKGFADYVRDKVVDVPKSILDEMGDVRRERLARL</sequence>
<feature type="region of interest" description="Disordered" evidence="1">
    <location>
        <begin position="1"/>
        <end position="34"/>
    </location>
</feature>
<reference evidence="4 5" key="1">
    <citation type="submission" date="2013-03" db="EMBL/GenBank/DDBJ databases">
        <title>The Genome Sequence of Phialophora europaea CBS 101466.</title>
        <authorList>
            <consortium name="The Broad Institute Genomics Platform"/>
            <person name="Cuomo C."/>
            <person name="de Hoog S."/>
            <person name="Gorbushina A."/>
            <person name="Walker B."/>
            <person name="Young S.K."/>
            <person name="Zeng Q."/>
            <person name="Gargeya S."/>
            <person name="Fitzgerald M."/>
            <person name="Haas B."/>
            <person name="Abouelleil A."/>
            <person name="Allen A.W."/>
            <person name="Alvarado L."/>
            <person name="Arachchi H.M."/>
            <person name="Berlin A.M."/>
            <person name="Chapman S.B."/>
            <person name="Gainer-Dewar J."/>
            <person name="Goldberg J."/>
            <person name="Griggs A."/>
            <person name="Gujja S."/>
            <person name="Hansen M."/>
            <person name="Howarth C."/>
            <person name="Imamovic A."/>
            <person name="Ireland A."/>
            <person name="Larimer J."/>
            <person name="McCowan C."/>
            <person name="Murphy C."/>
            <person name="Pearson M."/>
            <person name="Poon T.W."/>
            <person name="Priest M."/>
            <person name="Roberts A."/>
            <person name="Saif S."/>
            <person name="Shea T."/>
            <person name="Sisk P."/>
            <person name="Sykes S."/>
            <person name="Wortman J."/>
            <person name="Nusbaum C."/>
            <person name="Birren B."/>
        </authorList>
    </citation>
    <scope>NUCLEOTIDE SEQUENCE [LARGE SCALE GENOMIC DNA]</scope>
    <source>
        <strain evidence="4 5">CBS 101466</strain>
    </source>
</reference>
<evidence type="ECO:0000259" key="3">
    <source>
        <dbReference type="Pfam" id="PF23544"/>
    </source>
</evidence>
<dbReference type="OrthoDB" id="10265871at2759"/>
<dbReference type="Pfam" id="PF07287">
    <property type="entry name" value="AtuA"/>
    <property type="match status" value="1"/>
</dbReference>
<gene>
    <name evidence="4" type="ORF">HMPREF1541_03200</name>
</gene>
<organism evidence="4 5">
    <name type="scientific">Cyphellophora europaea (strain CBS 101466)</name>
    <name type="common">Phialophora europaea</name>
    <dbReference type="NCBI Taxonomy" id="1220924"/>
    <lineage>
        <taxon>Eukaryota</taxon>
        <taxon>Fungi</taxon>
        <taxon>Dikarya</taxon>
        <taxon>Ascomycota</taxon>
        <taxon>Pezizomycotina</taxon>
        <taxon>Eurotiomycetes</taxon>
        <taxon>Chaetothyriomycetidae</taxon>
        <taxon>Chaetothyriales</taxon>
        <taxon>Cyphellophoraceae</taxon>
        <taxon>Cyphellophora</taxon>
    </lineage>
</organism>
<dbReference type="GeneID" id="19970539"/>
<feature type="domain" description="AtuA-like ferredoxin-fold" evidence="3">
    <location>
        <begin position="532"/>
        <end position="629"/>
    </location>
</feature>
<feature type="domain" description="Acyclic terpene utilisation N-terminal" evidence="2">
    <location>
        <begin position="25"/>
        <end position="486"/>
    </location>
</feature>
<dbReference type="InParanoid" id="W2RY55"/>
<dbReference type="VEuPathDB" id="FungiDB:HMPREF1541_03200"/>
<evidence type="ECO:0000313" key="5">
    <source>
        <dbReference type="Proteomes" id="UP000030752"/>
    </source>
</evidence>
<dbReference type="Pfam" id="PF23544">
    <property type="entry name" value="AtuA_ferredoxin"/>
    <property type="match status" value="1"/>
</dbReference>
<dbReference type="InterPro" id="IPR010839">
    <property type="entry name" value="AtuA_N"/>
</dbReference>
<accession>W2RY55</accession>
<dbReference type="eggNOG" id="ENOG502QS8D">
    <property type="taxonomic scope" value="Eukaryota"/>
</dbReference>
<dbReference type="AlphaFoldDB" id="W2RY55"/>
<dbReference type="RefSeq" id="XP_008715774.1">
    <property type="nucleotide sequence ID" value="XM_008717552.1"/>
</dbReference>
<dbReference type="Proteomes" id="UP000030752">
    <property type="component" value="Unassembled WGS sequence"/>
</dbReference>
<dbReference type="PANTHER" id="PTHR47585">
    <property type="match status" value="1"/>
</dbReference>
<evidence type="ECO:0008006" key="6">
    <source>
        <dbReference type="Google" id="ProtNLM"/>
    </source>
</evidence>
<evidence type="ECO:0000313" key="4">
    <source>
        <dbReference type="EMBL" id="ETN41265.1"/>
    </source>
</evidence>
<keyword evidence="5" id="KW-1185">Reference proteome</keyword>
<dbReference type="HOGENOM" id="CLU_012617_2_1_1"/>
<protein>
    <recommendedName>
        <fullName evidence="6">DUF1446 domain-containing protein</fullName>
    </recommendedName>
</protein>
<feature type="region of interest" description="Disordered" evidence="1">
    <location>
        <begin position="492"/>
        <end position="527"/>
    </location>
</feature>